<dbReference type="FunCoup" id="D2VAT7">
    <property type="interactions" value="77"/>
</dbReference>
<evidence type="ECO:0000259" key="2">
    <source>
        <dbReference type="Pfam" id="PF07859"/>
    </source>
</evidence>
<dbReference type="PANTHER" id="PTHR23024:SF24">
    <property type="entry name" value="ALPHA_BETA HYDROLASE FOLD-3 DOMAIN-CONTAINING PROTEIN"/>
    <property type="match status" value="1"/>
</dbReference>
<dbReference type="SUPFAM" id="SSF53474">
    <property type="entry name" value="alpha/beta-Hydrolases"/>
    <property type="match status" value="1"/>
</dbReference>
<dbReference type="OrthoDB" id="408631at2759"/>
<dbReference type="Pfam" id="PF07859">
    <property type="entry name" value="Abhydrolase_3"/>
    <property type="match status" value="1"/>
</dbReference>
<name>D2VAT7_NAEGR</name>
<accession>D2VAT7</accession>
<reference evidence="3 4" key="1">
    <citation type="journal article" date="2010" name="Cell">
        <title>The genome of Naegleria gruberi illuminates early eukaryotic versatility.</title>
        <authorList>
            <person name="Fritz-Laylin L.K."/>
            <person name="Prochnik S.E."/>
            <person name="Ginger M.L."/>
            <person name="Dacks J.B."/>
            <person name="Carpenter M.L."/>
            <person name="Field M.C."/>
            <person name="Kuo A."/>
            <person name="Paredez A."/>
            <person name="Chapman J."/>
            <person name="Pham J."/>
            <person name="Shu S."/>
            <person name="Neupane R."/>
            <person name="Cipriano M."/>
            <person name="Mancuso J."/>
            <person name="Tu H."/>
            <person name="Salamov A."/>
            <person name="Lindquist E."/>
            <person name="Shapiro H."/>
            <person name="Lucas S."/>
            <person name="Grigoriev I.V."/>
            <person name="Cande W.Z."/>
            <person name="Fulton C."/>
            <person name="Rokhsar D.S."/>
            <person name="Dawson S.C."/>
        </authorList>
    </citation>
    <scope>NUCLEOTIDE SEQUENCE [LARGE SCALE GENOMIC DNA]</scope>
    <source>
        <strain evidence="3 4">NEG-M</strain>
    </source>
</reference>
<dbReference type="InParanoid" id="D2VAT7"/>
<dbReference type="GO" id="GO:0016787">
    <property type="term" value="F:hydrolase activity"/>
    <property type="evidence" value="ECO:0007669"/>
    <property type="project" value="InterPro"/>
</dbReference>
<evidence type="ECO:0000313" key="4">
    <source>
        <dbReference type="Proteomes" id="UP000006671"/>
    </source>
</evidence>
<dbReference type="InterPro" id="IPR033140">
    <property type="entry name" value="Lipase_GDXG_put_SER_AS"/>
</dbReference>
<evidence type="ECO:0000313" key="3">
    <source>
        <dbReference type="EMBL" id="EFC46137.1"/>
    </source>
</evidence>
<feature type="active site" evidence="1">
    <location>
        <position position="133"/>
    </location>
</feature>
<dbReference type="AlphaFoldDB" id="D2VAT7"/>
<dbReference type="InterPro" id="IPR013094">
    <property type="entry name" value="AB_hydrolase_3"/>
</dbReference>
<dbReference type="InterPro" id="IPR050466">
    <property type="entry name" value="Carboxylest/Gibb_receptor"/>
</dbReference>
<dbReference type="Gene3D" id="3.40.50.1820">
    <property type="entry name" value="alpha/beta hydrolase"/>
    <property type="match status" value="1"/>
</dbReference>
<proteinExistence type="predicted"/>
<evidence type="ECO:0000256" key="1">
    <source>
        <dbReference type="PROSITE-ProRule" id="PRU10038"/>
    </source>
</evidence>
<dbReference type="VEuPathDB" id="AmoebaDB:NAEGRDRAFT_48037"/>
<dbReference type="eggNOG" id="KOG1515">
    <property type="taxonomic scope" value="Eukaryota"/>
</dbReference>
<dbReference type="STRING" id="5762.D2VAT7"/>
<sequence length="328" mass="36903">MESSLLQKTTHQIQYNISSSELYLKEMDSTSDMAQYLLRIYTPKQHRPGGYPVLVYTHGGGWVLNHIDVYDSFCRKMSEKGFVVVSVGYRKAPENVFPACLNDLLNALTWVGKNLRDEKYNANLNQLTVSGDSAGGHITSHALVRLLMADQEIVKKEQIPKIHQQALFYPALHYYPANRTKFESYKLFGDFGFVLDSPVLEKFWRYLLGTQVSDEEAAANPYFSVMSALDTRDPDARAKVYSKLPGGFVITAEYDILRDEAAEFARVVTEASNGTSTLKHFRTPKVVHGFAQFPSDDMANNFAALIKSFFVSSTPSTTTEQQTTTQQS</sequence>
<dbReference type="GeneID" id="8859200"/>
<dbReference type="RefSeq" id="XP_002678881.1">
    <property type="nucleotide sequence ID" value="XM_002678835.1"/>
</dbReference>
<feature type="domain" description="Alpha/beta hydrolase fold-3" evidence="2">
    <location>
        <begin position="54"/>
        <end position="291"/>
    </location>
</feature>
<dbReference type="PROSITE" id="PS01174">
    <property type="entry name" value="LIPASE_GDXG_SER"/>
    <property type="match status" value="1"/>
</dbReference>
<dbReference type="PANTHER" id="PTHR23024">
    <property type="entry name" value="ARYLACETAMIDE DEACETYLASE"/>
    <property type="match status" value="1"/>
</dbReference>
<dbReference type="InterPro" id="IPR029058">
    <property type="entry name" value="AB_hydrolase_fold"/>
</dbReference>
<dbReference type="OMA" id="DEMANHF"/>
<dbReference type="KEGG" id="ngr:NAEGRDRAFT_48037"/>
<gene>
    <name evidence="3" type="ORF">NAEGRDRAFT_48037</name>
</gene>
<organism evidence="4">
    <name type="scientific">Naegleria gruberi</name>
    <name type="common">Amoeba</name>
    <dbReference type="NCBI Taxonomy" id="5762"/>
    <lineage>
        <taxon>Eukaryota</taxon>
        <taxon>Discoba</taxon>
        <taxon>Heterolobosea</taxon>
        <taxon>Tetramitia</taxon>
        <taxon>Eutetramitia</taxon>
        <taxon>Vahlkampfiidae</taxon>
        <taxon>Naegleria</taxon>
    </lineage>
</organism>
<dbReference type="EMBL" id="GG738860">
    <property type="protein sequence ID" value="EFC46137.1"/>
    <property type="molecule type" value="Genomic_DNA"/>
</dbReference>
<keyword evidence="4" id="KW-1185">Reference proteome</keyword>
<protein>
    <submittedName>
        <fullName evidence="3">Predicted protein</fullName>
    </submittedName>
</protein>
<dbReference type="Proteomes" id="UP000006671">
    <property type="component" value="Unassembled WGS sequence"/>
</dbReference>